<sequence>MRPRANISVNYNHDMNTVESDTRKYQCDIHPQSGVAGEKMTVIVYGFINVPVKLSFNQLVLPTERKDSQGMISLLAEVPTLFKTRQTSNTAQIYLNFMSKDNPDVPVRQQYIGNFIYKDIPPAIDYTPSVSSSGSSSSNHNFATSIDYNTLTNTGVIQTPYNYQQSLNDVMPASFPSSSGRENTFMGTQSYGNYYRNTFNTMNSFGNQQVPETTYYNTNTQLTTYPVTVSQSSPPQVQPMHLTQETSHMPLITTSNSDFQANWNAFNNEFPSTLASQQNMPLEYQQLNLHRTNSHHQHVQRRSPYRRVSRNLRGYGKTPIDFNSITLENYSPYPDILNPVRFNILGDITTMLLNWSHEENRNHRRLVKLARLMDPYGINCGFEATCENTVHEHNKMIVSCIQWPGKDTYWITSVDCINLAEFLLSTRFDVDYKNCIRRNLEGFGPTTVSKTKPDSVDFFKLIMGFNHPKPRNIEKDIKVFQWHILPFALKKIITKYKSEKA</sequence>
<dbReference type="InterPro" id="IPR055509">
    <property type="entry name" value="DUF7082"/>
</dbReference>
<comment type="caution">
    <text evidence="2">The sequence shown here is derived from an EMBL/GenBank/DDBJ whole genome shotgun (WGS) entry which is preliminary data.</text>
</comment>
<protein>
    <recommendedName>
        <fullName evidence="1">DUF7082 domain-containing protein</fullName>
    </recommendedName>
</protein>
<gene>
    <name evidence="2" type="ORF">G6F51_011456</name>
</gene>
<dbReference type="PANTHER" id="PTHR39463:SF1">
    <property type="entry name" value="MEDUSA"/>
    <property type="match status" value="1"/>
</dbReference>
<dbReference type="OrthoDB" id="1751210at2759"/>
<evidence type="ECO:0000313" key="3">
    <source>
        <dbReference type="Proteomes" id="UP000717996"/>
    </source>
</evidence>
<dbReference type="AlphaFoldDB" id="A0A9P6XZD3"/>
<dbReference type="Proteomes" id="UP000717996">
    <property type="component" value="Unassembled WGS sequence"/>
</dbReference>
<accession>A0A9P6XZD3</accession>
<feature type="domain" description="DUF7082" evidence="1">
    <location>
        <begin position="339"/>
        <end position="493"/>
    </location>
</feature>
<evidence type="ECO:0000259" key="1">
    <source>
        <dbReference type="Pfam" id="PF23305"/>
    </source>
</evidence>
<dbReference type="GO" id="GO:0005634">
    <property type="term" value="C:nucleus"/>
    <property type="evidence" value="ECO:0007669"/>
    <property type="project" value="TreeGrafter"/>
</dbReference>
<dbReference type="PANTHER" id="PTHR39463">
    <property type="entry name" value="MEDUSA"/>
    <property type="match status" value="1"/>
</dbReference>
<name>A0A9P6XZD3_RHIOR</name>
<dbReference type="EMBL" id="JAANIT010002740">
    <property type="protein sequence ID" value="KAG1535590.1"/>
    <property type="molecule type" value="Genomic_DNA"/>
</dbReference>
<dbReference type="Pfam" id="PF23305">
    <property type="entry name" value="DUF7082"/>
    <property type="match status" value="1"/>
</dbReference>
<evidence type="ECO:0000313" key="2">
    <source>
        <dbReference type="EMBL" id="KAG1535590.1"/>
    </source>
</evidence>
<reference evidence="2" key="1">
    <citation type="journal article" date="2020" name="Microb. Genom.">
        <title>Genetic diversity of clinical and environmental Mucorales isolates obtained from an investigation of mucormycosis cases among solid organ transplant recipients.</title>
        <authorList>
            <person name="Nguyen M.H."/>
            <person name="Kaul D."/>
            <person name="Muto C."/>
            <person name="Cheng S.J."/>
            <person name="Richter R.A."/>
            <person name="Bruno V.M."/>
            <person name="Liu G."/>
            <person name="Beyhan S."/>
            <person name="Sundermann A.J."/>
            <person name="Mounaud S."/>
            <person name="Pasculle A.W."/>
            <person name="Nierman W.C."/>
            <person name="Driscoll E."/>
            <person name="Cumbie R."/>
            <person name="Clancy C.J."/>
            <person name="Dupont C.L."/>
        </authorList>
    </citation>
    <scope>NUCLEOTIDE SEQUENCE</scope>
    <source>
        <strain evidence="2">GL16</strain>
    </source>
</reference>
<organism evidence="2 3">
    <name type="scientific">Rhizopus oryzae</name>
    <name type="common">Mucormycosis agent</name>
    <name type="synonym">Rhizopus arrhizus var. delemar</name>
    <dbReference type="NCBI Taxonomy" id="64495"/>
    <lineage>
        <taxon>Eukaryota</taxon>
        <taxon>Fungi</taxon>
        <taxon>Fungi incertae sedis</taxon>
        <taxon>Mucoromycota</taxon>
        <taxon>Mucoromycotina</taxon>
        <taxon>Mucoromycetes</taxon>
        <taxon>Mucorales</taxon>
        <taxon>Mucorineae</taxon>
        <taxon>Rhizopodaceae</taxon>
        <taxon>Rhizopus</taxon>
    </lineage>
</organism>
<proteinExistence type="predicted"/>